<evidence type="ECO:0000259" key="12">
    <source>
        <dbReference type="Pfam" id="PF00117"/>
    </source>
</evidence>
<dbReference type="PROSITE" id="PS51274">
    <property type="entry name" value="GATASE_COBBQ"/>
    <property type="match status" value="1"/>
</dbReference>
<evidence type="ECO:0000313" key="13">
    <source>
        <dbReference type="EMBL" id="QCI27515.1"/>
    </source>
</evidence>
<comment type="pathway">
    <text evidence="1 10">Amino-acid biosynthesis; L-histidine biosynthesis; L-histidine from 5-phospho-alpha-D-ribose 1-diphosphate: step 5/9.</text>
</comment>
<evidence type="ECO:0000256" key="5">
    <source>
        <dbReference type="ARBA" id="ARBA00022962"/>
    </source>
</evidence>
<dbReference type="CDD" id="cd01748">
    <property type="entry name" value="GATase1_IGP_Synthase"/>
    <property type="match status" value="1"/>
</dbReference>
<dbReference type="GO" id="GO:0000105">
    <property type="term" value="P:L-histidine biosynthetic process"/>
    <property type="evidence" value="ECO:0007669"/>
    <property type="project" value="UniProtKB-UniRule"/>
</dbReference>
<feature type="domain" description="Glutamine amidotransferase" evidence="12">
    <location>
        <begin position="6"/>
        <end position="199"/>
    </location>
</feature>
<evidence type="ECO:0000256" key="4">
    <source>
        <dbReference type="ARBA" id="ARBA00022801"/>
    </source>
</evidence>
<gene>
    <name evidence="10 13" type="primary">hisH</name>
    <name evidence="13" type="ORF">C6V80_00600</name>
    <name evidence="14" type="ORF">EDC58_1873</name>
</gene>
<evidence type="ECO:0000256" key="3">
    <source>
        <dbReference type="ARBA" id="ARBA00022605"/>
    </source>
</evidence>
<dbReference type="EMBL" id="CP027432">
    <property type="protein sequence ID" value="QCI27515.1"/>
    <property type="molecule type" value="Genomic_DNA"/>
</dbReference>
<comment type="subcellular location">
    <subcellularLocation>
        <location evidence="10">Cytoplasm</location>
    </subcellularLocation>
</comment>
<evidence type="ECO:0000256" key="7">
    <source>
        <dbReference type="ARBA" id="ARBA00023239"/>
    </source>
</evidence>
<dbReference type="RefSeq" id="WP_123353244.1">
    <property type="nucleotide sequence ID" value="NZ_CP027432.2"/>
</dbReference>
<evidence type="ECO:0000256" key="11">
    <source>
        <dbReference type="PIRSR" id="PIRSR000495-1"/>
    </source>
</evidence>
<keyword evidence="3 10" id="KW-0028">Amino-acid biosynthesis</keyword>
<dbReference type="SUPFAM" id="SSF52317">
    <property type="entry name" value="Class I glutamine amidotransferase-like"/>
    <property type="match status" value="1"/>
</dbReference>
<dbReference type="InterPro" id="IPR029062">
    <property type="entry name" value="Class_I_gatase-like"/>
</dbReference>
<comment type="catalytic activity">
    <reaction evidence="9 10">
        <text>L-glutamine + H2O = L-glutamate + NH4(+)</text>
        <dbReference type="Rhea" id="RHEA:15889"/>
        <dbReference type="ChEBI" id="CHEBI:15377"/>
        <dbReference type="ChEBI" id="CHEBI:28938"/>
        <dbReference type="ChEBI" id="CHEBI:29985"/>
        <dbReference type="ChEBI" id="CHEBI:58359"/>
        <dbReference type="EC" id="3.5.1.2"/>
    </reaction>
</comment>
<proteinExistence type="inferred from homology"/>
<dbReference type="GO" id="GO:0004359">
    <property type="term" value="F:glutaminase activity"/>
    <property type="evidence" value="ECO:0007669"/>
    <property type="project" value="UniProtKB-EC"/>
</dbReference>
<comment type="function">
    <text evidence="10">IGPS catalyzes the conversion of PRFAR and glutamine to IGP, AICAR and glutamate. The HisH subunit catalyzes the hydrolysis of glutamine to glutamate and ammonia as part of the synthesis of IGP and AICAR. The resulting ammonia molecule is channeled to the active site of HisF.</text>
</comment>
<dbReference type="GO" id="GO:0000107">
    <property type="term" value="F:imidazoleglycerol-phosphate synthase activity"/>
    <property type="evidence" value="ECO:0007669"/>
    <property type="project" value="UniProtKB-UniRule"/>
</dbReference>
<evidence type="ECO:0000313" key="15">
    <source>
        <dbReference type="Proteomes" id="UP000272781"/>
    </source>
</evidence>
<dbReference type="Gene3D" id="3.40.50.880">
    <property type="match status" value="1"/>
</dbReference>
<reference evidence="13" key="3">
    <citation type="submission" date="2019-06" db="EMBL/GenBank/DDBJ databases">
        <title>A comparative analysis of the Nautiliaceae.</title>
        <authorList>
            <person name="Grosche A."/>
            <person name="Smedile F."/>
            <person name="Vetriani C."/>
        </authorList>
    </citation>
    <scope>NUCLEOTIDE SEQUENCE</scope>
    <source>
        <strain evidence="13">TB6</strain>
    </source>
</reference>
<dbReference type="HAMAP" id="MF_00278">
    <property type="entry name" value="HisH"/>
    <property type="match status" value="1"/>
</dbReference>
<dbReference type="EC" id="4.3.2.10" evidence="10"/>
<dbReference type="GO" id="GO:0016829">
    <property type="term" value="F:lyase activity"/>
    <property type="evidence" value="ECO:0007669"/>
    <property type="project" value="UniProtKB-KW"/>
</dbReference>
<evidence type="ECO:0000256" key="6">
    <source>
        <dbReference type="ARBA" id="ARBA00023102"/>
    </source>
</evidence>
<evidence type="ECO:0000256" key="10">
    <source>
        <dbReference type="HAMAP-Rule" id="MF_00278"/>
    </source>
</evidence>
<dbReference type="InterPro" id="IPR017926">
    <property type="entry name" value="GATASE"/>
</dbReference>
<evidence type="ECO:0000256" key="2">
    <source>
        <dbReference type="ARBA" id="ARBA00011152"/>
    </source>
</evidence>
<dbReference type="Pfam" id="PF00117">
    <property type="entry name" value="GATase"/>
    <property type="match status" value="1"/>
</dbReference>
<dbReference type="AlphaFoldDB" id="A0AAJ4RB38"/>
<evidence type="ECO:0000256" key="9">
    <source>
        <dbReference type="ARBA" id="ARBA00049534"/>
    </source>
</evidence>
<accession>A0AAJ4RB38</accession>
<feature type="active site" evidence="10 11">
    <location>
        <position position="185"/>
    </location>
</feature>
<dbReference type="GO" id="GO:0005737">
    <property type="term" value="C:cytoplasm"/>
    <property type="evidence" value="ECO:0007669"/>
    <property type="project" value="UniProtKB-SubCell"/>
</dbReference>
<dbReference type="EC" id="3.5.1.2" evidence="10"/>
<keyword evidence="4 10" id="KW-0378">Hydrolase</keyword>
<dbReference type="Proteomes" id="UP000272781">
    <property type="component" value="Unassembled WGS sequence"/>
</dbReference>
<dbReference type="PANTHER" id="PTHR42701:SF1">
    <property type="entry name" value="IMIDAZOLE GLYCEROL PHOSPHATE SYNTHASE SUBUNIT HISH"/>
    <property type="match status" value="1"/>
</dbReference>
<feature type="active site" description="Nucleophile" evidence="10 11">
    <location>
        <position position="79"/>
    </location>
</feature>
<dbReference type="NCBIfam" id="TIGR01855">
    <property type="entry name" value="IMP_synth_hisH"/>
    <property type="match status" value="1"/>
</dbReference>
<reference evidence="16" key="1">
    <citation type="submission" date="2018-03" db="EMBL/GenBank/DDBJ databases">
        <title>A comparative analysis of the Nautiliaceae.</title>
        <authorList>
            <person name="Grosche A."/>
            <person name="Smedile F."/>
            <person name="Vetriani C."/>
        </authorList>
    </citation>
    <scope>NUCLEOTIDE SEQUENCE [LARGE SCALE GENOMIC DNA]</scope>
    <source>
        <strain evidence="16">TB6</strain>
    </source>
</reference>
<sequence length="201" mass="22636">MIGIVNYNMGNLASVANAFKKIGAKAEIVSDSDKLKNYDKLIFPGVGAFGDAMEHLRETGLDEAMREYVKSGKYVLGVCLGMQLLFESSEEFGNHKGLGIIPGKVVRFDKKIEKTHKVPHMGWNKMFFQKNTPLFEGLENPYLYFVHSYHAVCEDEYVIGKTLYGYEFVSAVNKDNVFGFQPHPEKSHDAGLKVLQNFVNL</sequence>
<reference evidence="14 15" key="2">
    <citation type="submission" date="2018-11" db="EMBL/GenBank/DDBJ databases">
        <title>Genomic Encyclopedia of Type Strains, Phase IV (KMG-IV): sequencing the most valuable type-strain genomes for metagenomic binning, comparative biology and taxonomic classification.</title>
        <authorList>
            <person name="Goeker M."/>
        </authorList>
    </citation>
    <scope>NUCLEOTIDE SEQUENCE [LARGE SCALE GENOMIC DNA]</scope>
    <source>
        <strain evidence="14 15">DSM 27783</strain>
    </source>
</reference>
<dbReference type="PANTHER" id="PTHR42701">
    <property type="entry name" value="IMIDAZOLE GLYCEROL PHOSPHATE SYNTHASE SUBUNIT HISH"/>
    <property type="match status" value="1"/>
</dbReference>
<protein>
    <recommendedName>
        <fullName evidence="10">Imidazole glycerol phosphate synthase subunit HisH</fullName>
        <ecNumber evidence="10">4.3.2.10</ecNumber>
    </recommendedName>
    <alternativeName>
        <fullName evidence="10">IGP synthase glutaminase subunit</fullName>
        <ecNumber evidence="10">3.5.1.2</ecNumber>
    </alternativeName>
    <alternativeName>
        <fullName evidence="10">IGP synthase subunit HisH</fullName>
    </alternativeName>
    <alternativeName>
        <fullName evidence="10">ImGP synthase subunit HisH</fullName>
        <shortName evidence="10">IGPS subunit HisH</shortName>
    </alternativeName>
</protein>
<organism evidence="14 15">
    <name type="scientific">Caminibacter pacificus</name>
    <dbReference type="NCBI Taxonomy" id="1424653"/>
    <lineage>
        <taxon>Bacteria</taxon>
        <taxon>Pseudomonadati</taxon>
        <taxon>Campylobacterota</taxon>
        <taxon>Epsilonproteobacteria</taxon>
        <taxon>Nautiliales</taxon>
        <taxon>Nautiliaceae</taxon>
        <taxon>Caminibacter</taxon>
    </lineage>
</organism>
<dbReference type="PROSITE" id="PS51273">
    <property type="entry name" value="GATASE_TYPE_1"/>
    <property type="match status" value="1"/>
</dbReference>
<evidence type="ECO:0000256" key="8">
    <source>
        <dbReference type="ARBA" id="ARBA00047838"/>
    </source>
</evidence>
<evidence type="ECO:0000256" key="1">
    <source>
        <dbReference type="ARBA" id="ARBA00005091"/>
    </source>
</evidence>
<dbReference type="Proteomes" id="UP000298805">
    <property type="component" value="Chromosome"/>
</dbReference>
<evidence type="ECO:0000313" key="14">
    <source>
        <dbReference type="EMBL" id="ROR38954.1"/>
    </source>
</evidence>
<evidence type="ECO:0000313" key="16">
    <source>
        <dbReference type="Proteomes" id="UP000298805"/>
    </source>
</evidence>
<keyword evidence="6 10" id="KW-0368">Histidine biosynthesis</keyword>
<keyword evidence="7 10" id="KW-0456">Lyase</keyword>
<comment type="catalytic activity">
    <reaction evidence="8 10">
        <text>5-[(5-phospho-1-deoxy-D-ribulos-1-ylimino)methylamino]-1-(5-phospho-beta-D-ribosyl)imidazole-4-carboxamide + L-glutamine = D-erythro-1-(imidazol-4-yl)glycerol 3-phosphate + 5-amino-1-(5-phospho-beta-D-ribosyl)imidazole-4-carboxamide + L-glutamate + H(+)</text>
        <dbReference type="Rhea" id="RHEA:24793"/>
        <dbReference type="ChEBI" id="CHEBI:15378"/>
        <dbReference type="ChEBI" id="CHEBI:29985"/>
        <dbReference type="ChEBI" id="CHEBI:58278"/>
        <dbReference type="ChEBI" id="CHEBI:58359"/>
        <dbReference type="ChEBI" id="CHEBI:58475"/>
        <dbReference type="ChEBI" id="CHEBI:58525"/>
        <dbReference type="EC" id="4.3.2.10"/>
    </reaction>
</comment>
<keyword evidence="10" id="KW-0963">Cytoplasm</keyword>
<keyword evidence="16" id="KW-1185">Reference proteome</keyword>
<dbReference type="PIRSF" id="PIRSF000495">
    <property type="entry name" value="Amidotransf_hisH"/>
    <property type="match status" value="1"/>
</dbReference>
<feature type="active site" evidence="10 11">
    <location>
        <position position="183"/>
    </location>
</feature>
<comment type="subunit">
    <text evidence="2 10">Heterodimer of HisH and HisF.</text>
</comment>
<keyword evidence="5 10" id="KW-0315">Glutamine amidotransferase</keyword>
<dbReference type="EMBL" id="RJVK01000005">
    <property type="protein sequence ID" value="ROR38954.1"/>
    <property type="molecule type" value="Genomic_DNA"/>
</dbReference>
<dbReference type="InterPro" id="IPR010139">
    <property type="entry name" value="Imidazole-glycPsynth_HisH"/>
</dbReference>
<name>A0AAJ4RB38_9BACT</name>